<dbReference type="RefSeq" id="XP_009035906.1">
    <property type="nucleotide sequence ID" value="XM_009037658.1"/>
</dbReference>
<dbReference type="InParanoid" id="F0Y510"/>
<evidence type="ECO:0000313" key="1">
    <source>
        <dbReference type="EMBL" id="EGB09877.1"/>
    </source>
</evidence>
<dbReference type="PANTHER" id="PTHR12879:SF8">
    <property type="entry name" value="SPHINGOLIPID DELTA(4)-DESATURASE DES1"/>
    <property type="match status" value="1"/>
</dbReference>
<dbReference type="AlphaFoldDB" id="F0Y510"/>
<reference evidence="1 2" key="1">
    <citation type="journal article" date="2011" name="Proc. Natl. Acad. Sci. U.S.A.">
        <title>Niche of harmful alga Aureococcus anophagefferens revealed through ecogenomics.</title>
        <authorList>
            <person name="Gobler C.J."/>
            <person name="Berry D.L."/>
            <person name="Dyhrman S.T."/>
            <person name="Wilhelm S.W."/>
            <person name="Salamov A."/>
            <person name="Lobanov A.V."/>
            <person name="Zhang Y."/>
            <person name="Collier J.L."/>
            <person name="Wurch L.L."/>
            <person name="Kustka A.B."/>
            <person name="Dill B.D."/>
            <person name="Shah M."/>
            <person name="VerBerkmoes N.C."/>
            <person name="Kuo A."/>
            <person name="Terry A."/>
            <person name="Pangilinan J."/>
            <person name="Lindquist E.A."/>
            <person name="Lucas S."/>
            <person name="Paulsen I.T."/>
            <person name="Hattenrath-Lehmann T.K."/>
            <person name="Talmage S.C."/>
            <person name="Walker E.A."/>
            <person name="Koch F."/>
            <person name="Burson A.M."/>
            <person name="Marcoval M.A."/>
            <person name="Tang Y.Z."/>
            <person name="Lecleir G.R."/>
            <person name="Coyne K.J."/>
            <person name="Berg G.M."/>
            <person name="Bertrand E.M."/>
            <person name="Saito M.A."/>
            <person name="Gladyshev V.N."/>
            <person name="Grigoriev I.V."/>
        </authorList>
    </citation>
    <scope>NUCLEOTIDE SEQUENCE [LARGE SCALE GENOMIC DNA]</scope>
    <source>
        <strain evidence="2">CCMP 1984</strain>
    </source>
</reference>
<evidence type="ECO:0008006" key="3">
    <source>
        <dbReference type="Google" id="ProtNLM"/>
    </source>
</evidence>
<dbReference type="GO" id="GO:0046513">
    <property type="term" value="P:ceramide biosynthetic process"/>
    <property type="evidence" value="ECO:0007669"/>
    <property type="project" value="TreeGrafter"/>
</dbReference>
<evidence type="ECO:0000313" key="2">
    <source>
        <dbReference type="Proteomes" id="UP000002729"/>
    </source>
</evidence>
<gene>
    <name evidence="1" type="ORF">AURANDRAFT_62993</name>
</gene>
<dbReference type="OrthoDB" id="200948at2759"/>
<dbReference type="eggNOG" id="ENOG502SY9J">
    <property type="taxonomic scope" value="Eukaryota"/>
</dbReference>
<dbReference type="GO" id="GO:0016020">
    <property type="term" value="C:membrane"/>
    <property type="evidence" value="ECO:0007669"/>
    <property type="project" value="GOC"/>
</dbReference>
<dbReference type="EMBL" id="GL833125">
    <property type="protein sequence ID" value="EGB09877.1"/>
    <property type="molecule type" value="Genomic_DNA"/>
</dbReference>
<dbReference type="GeneID" id="20224130"/>
<sequence>MAAVGRRCASPAHGWGAFAYFALSAANSVGFLAHPCIGFWLFQHACATDLDERSSMAAAYRAAKGCEIPNFKGSYLGRFPLAAYAAPTLAPRAKKDDDAYGALDDMQPTLSYAGSDLWHWLTFQELRHLEHHDFPGIPWTRLAALAKAAPEFYAPTHVYHVPSIATLLATWLKGKREKFDFACRKRLVARARDRAVELSVAHVAPAKH</sequence>
<protein>
    <recommendedName>
        <fullName evidence="3">Fatty acid desaturase domain-containing protein</fullName>
    </recommendedName>
</protein>
<dbReference type="PANTHER" id="PTHR12879">
    <property type="entry name" value="SPHINGOLIPID DELTA 4 DESATURASE/C-4 HYDROXYLASE PROTEIN DES2"/>
    <property type="match status" value="1"/>
</dbReference>
<dbReference type="GO" id="GO:0042284">
    <property type="term" value="F:sphingolipid delta-4 desaturase activity"/>
    <property type="evidence" value="ECO:0007669"/>
    <property type="project" value="TreeGrafter"/>
</dbReference>
<dbReference type="KEGG" id="aaf:AURANDRAFT_62993"/>
<proteinExistence type="predicted"/>
<accession>F0Y510</accession>
<keyword evidence="2" id="KW-1185">Reference proteome</keyword>
<dbReference type="Proteomes" id="UP000002729">
    <property type="component" value="Unassembled WGS sequence"/>
</dbReference>
<organism evidence="2">
    <name type="scientific">Aureococcus anophagefferens</name>
    <name type="common">Harmful bloom alga</name>
    <dbReference type="NCBI Taxonomy" id="44056"/>
    <lineage>
        <taxon>Eukaryota</taxon>
        <taxon>Sar</taxon>
        <taxon>Stramenopiles</taxon>
        <taxon>Ochrophyta</taxon>
        <taxon>Pelagophyceae</taxon>
        <taxon>Pelagomonadales</taxon>
        <taxon>Pelagomonadaceae</taxon>
        <taxon>Aureococcus</taxon>
    </lineage>
</organism>
<name>F0Y510_AURAN</name>